<dbReference type="GO" id="GO:0030288">
    <property type="term" value="C:outer membrane-bounded periplasmic space"/>
    <property type="evidence" value="ECO:0007669"/>
    <property type="project" value="TreeGrafter"/>
</dbReference>
<dbReference type="Pfam" id="PF03572">
    <property type="entry name" value="Peptidase_S41"/>
    <property type="match status" value="1"/>
</dbReference>
<dbReference type="Gene3D" id="2.30.42.10">
    <property type="match status" value="1"/>
</dbReference>
<dbReference type="PANTHER" id="PTHR32060:SF30">
    <property type="entry name" value="CARBOXY-TERMINAL PROCESSING PROTEASE CTPA"/>
    <property type="match status" value="1"/>
</dbReference>
<dbReference type="PROSITE" id="PS50106">
    <property type="entry name" value="PDZ"/>
    <property type="match status" value="1"/>
</dbReference>
<evidence type="ECO:0000313" key="7">
    <source>
        <dbReference type="Proteomes" id="UP000661435"/>
    </source>
</evidence>
<comment type="caution">
    <text evidence="6">The sequence shown here is derived from an EMBL/GenBank/DDBJ whole genome shotgun (WGS) entry which is preliminary data.</text>
</comment>
<dbReference type="InterPro" id="IPR004447">
    <property type="entry name" value="Peptidase_S41A"/>
</dbReference>
<sequence>MKTKRFSVLQLILAVLLTAVVLTGGGLLALRAVVGQGGLALLEGLFLVHTRFVGDYDTAAVVDAALEGMVDGLGDRWSYYLTAEEYEAQNQRRKNQYVGIGVTVNYEREEGLLILEVTEGSPAAQAGLLAGELITAVDGQSLAGEARYDGADRIRGEAGSTLSLEVRAQTGQTRTVEVRRAALDSDPVEYELLEGQVGYVKLSNFYENSARRLEAAVTALQEQGARALVFDMRDNGGGYLTELTDMLDFLLNEGPIFISRDRQGHETVTESDADCVDLPMAVLVNANTYSAAEFFAAELQERGVAVLVGEPTSGKGYSQQTFPLPGGSAMALSTGAYFTGSGKSLIGAGLTLDREVEPSGEGDAQLDAALELLKP</sequence>
<dbReference type="InterPro" id="IPR005151">
    <property type="entry name" value="Tail-specific_protease"/>
</dbReference>
<reference evidence="6" key="1">
    <citation type="submission" date="2020-08" db="EMBL/GenBank/DDBJ databases">
        <title>Genome public.</title>
        <authorList>
            <person name="Liu C."/>
            <person name="Sun Q."/>
        </authorList>
    </citation>
    <scope>NUCLEOTIDE SEQUENCE</scope>
    <source>
        <strain evidence="6">NSJ-51</strain>
    </source>
</reference>
<organism evidence="6 7">
    <name type="scientific">Lawsonibacter hominis</name>
    <dbReference type="NCBI Taxonomy" id="2763053"/>
    <lineage>
        <taxon>Bacteria</taxon>
        <taxon>Bacillati</taxon>
        <taxon>Bacillota</taxon>
        <taxon>Clostridia</taxon>
        <taxon>Eubacteriales</taxon>
        <taxon>Oscillospiraceae</taxon>
        <taxon>Lawsonibacter</taxon>
    </lineage>
</organism>
<evidence type="ECO:0000256" key="4">
    <source>
        <dbReference type="ARBA" id="ARBA00022825"/>
    </source>
</evidence>
<evidence type="ECO:0000256" key="3">
    <source>
        <dbReference type="ARBA" id="ARBA00022801"/>
    </source>
</evidence>
<dbReference type="SMART" id="SM00228">
    <property type="entry name" value="PDZ"/>
    <property type="match status" value="1"/>
</dbReference>
<keyword evidence="2" id="KW-0645">Protease</keyword>
<dbReference type="GO" id="GO:0008236">
    <property type="term" value="F:serine-type peptidase activity"/>
    <property type="evidence" value="ECO:0007669"/>
    <property type="project" value="UniProtKB-KW"/>
</dbReference>
<evidence type="ECO:0000256" key="1">
    <source>
        <dbReference type="ARBA" id="ARBA00009179"/>
    </source>
</evidence>
<dbReference type="GO" id="GO:0006508">
    <property type="term" value="P:proteolysis"/>
    <property type="evidence" value="ECO:0007669"/>
    <property type="project" value="UniProtKB-KW"/>
</dbReference>
<dbReference type="InterPro" id="IPR036034">
    <property type="entry name" value="PDZ_sf"/>
</dbReference>
<dbReference type="SUPFAM" id="SSF52096">
    <property type="entry name" value="ClpP/crotonase"/>
    <property type="match status" value="1"/>
</dbReference>
<dbReference type="CDD" id="cd07560">
    <property type="entry name" value="Peptidase_S41_CPP"/>
    <property type="match status" value="1"/>
</dbReference>
<evidence type="ECO:0000313" key="6">
    <source>
        <dbReference type="EMBL" id="MBC5732296.1"/>
    </source>
</evidence>
<dbReference type="CDD" id="cd06782">
    <property type="entry name" value="cpPDZ_CPP-like"/>
    <property type="match status" value="1"/>
</dbReference>
<feature type="domain" description="PDZ" evidence="5">
    <location>
        <begin position="87"/>
        <end position="170"/>
    </location>
</feature>
<proteinExistence type="inferred from homology"/>
<dbReference type="PANTHER" id="PTHR32060">
    <property type="entry name" value="TAIL-SPECIFIC PROTEASE"/>
    <property type="match status" value="1"/>
</dbReference>
<dbReference type="GO" id="GO:0004175">
    <property type="term" value="F:endopeptidase activity"/>
    <property type="evidence" value="ECO:0007669"/>
    <property type="project" value="TreeGrafter"/>
</dbReference>
<dbReference type="InterPro" id="IPR029045">
    <property type="entry name" value="ClpP/crotonase-like_dom_sf"/>
</dbReference>
<dbReference type="Pfam" id="PF17820">
    <property type="entry name" value="PDZ_6"/>
    <property type="match status" value="1"/>
</dbReference>
<protein>
    <submittedName>
        <fullName evidence="6">S41 family peptidase</fullName>
    </submittedName>
</protein>
<dbReference type="RefSeq" id="WP_186906197.1">
    <property type="nucleotide sequence ID" value="NZ_JACOPP010000001.1"/>
</dbReference>
<dbReference type="AlphaFoldDB" id="A0A8J6J3Z5"/>
<dbReference type="EMBL" id="JACOPP010000001">
    <property type="protein sequence ID" value="MBC5732296.1"/>
    <property type="molecule type" value="Genomic_DNA"/>
</dbReference>
<keyword evidence="7" id="KW-1185">Reference proteome</keyword>
<name>A0A8J6J3Z5_9FIRM</name>
<dbReference type="InterPro" id="IPR041489">
    <property type="entry name" value="PDZ_6"/>
</dbReference>
<dbReference type="Gene3D" id="3.30.750.44">
    <property type="match status" value="1"/>
</dbReference>
<dbReference type="Proteomes" id="UP000661435">
    <property type="component" value="Unassembled WGS sequence"/>
</dbReference>
<evidence type="ECO:0000259" key="5">
    <source>
        <dbReference type="PROSITE" id="PS50106"/>
    </source>
</evidence>
<dbReference type="Gene3D" id="3.90.226.10">
    <property type="entry name" value="2-enoyl-CoA Hydratase, Chain A, domain 1"/>
    <property type="match status" value="1"/>
</dbReference>
<accession>A0A8J6J3Z5</accession>
<dbReference type="GO" id="GO:0007165">
    <property type="term" value="P:signal transduction"/>
    <property type="evidence" value="ECO:0007669"/>
    <property type="project" value="TreeGrafter"/>
</dbReference>
<gene>
    <name evidence="6" type="ORF">H8S57_00955</name>
</gene>
<dbReference type="SMART" id="SM00245">
    <property type="entry name" value="TSPc"/>
    <property type="match status" value="1"/>
</dbReference>
<dbReference type="InterPro" id="IPR001478">
    <property type="entry name" value="PDZ"/>
</dbReference>
<comment type="similarity">
    <text evidence="1">Belongs to the peptidase S41A family.</text>
</comment>
<evidence type="ECO:0000256" key="2">
    <source>
        <dbReference type="ARBA" id="ARBA00022670"/>
    </source>
</evidence>
<keyword evidence="3" id="KW-0378">Hydrolase</keyword>
<dbReference type="SUPFAM" id="SSF50156">
    <property type="entry name" value="PDZ domain-like"/>
    <property type="match status" value="1"/>
</dbReference>
<keyword evidence="4" id="KW-0720">Serine protease</keyword>